<evidence type="ECO:0000256" key="7">
    <source>
        <dbReference type="ARBA" id="ARBA00022840"/>
    </source>
</evidence>
<feature type="binding site" evidence="9">
    <location>
        <begin position="13"/>
        <end position="20"/>
    </location>
    <ligand>
        <name>ATP</name>
        <dbReference type="ChEBI" id="CHEBI:30616"/>
    </ligand>
</feature>
<comment type="subcellular location">
    <subcellularLocation>
        <location evidence="9">Cytoplasm</location>
    </subcellularLocation>
</comment>
<dbReference type="Pfam" id="PF00625">
    <property type="entry name" value="Guanylate_kin"/>
    <property type="match status" value="1"/>
</dbReference>
<keyword evidence="12" id="KW-1185">Reference proteome</keyword>
<gene>
    <name evidence="9 11" type="primary">gmk</name>
    <name evidence="11" type="ORF">RIF25_06180</name>
</gene>
<dbReference type="AlphaFoldDB" id="A0AAE4FRG4"/>
<evidence type="ECO:0000256" key="9">
    <source>
        <dbReference type="HAMAP-Rule" id="MF_00328"/>
    </source>
</evidence>
<proteinExistence type="inferred from homology"/>
<comment type="similarity">
    <text evidence="1 9">Belongs to the guanylate kinase family.</text>
</comment>
<evidence type="ECO:0000256" key="8">
    <source>
        <dbReference type="ARBA" id="ARBA00030128"/>
    </source>
</evidence>
<dbReference type="GO" id="GO:0004385">
    <property type="term" value="F:GMP kinase activity"/>
    <property type="evidence" value="ECO:0007669"/>
    <property type="project" value="UniProtKB-UniRule"/>
</dbReference>
<dbReference type="Gene3D" id="3.40.50.300">
    <property type="entry name" value="P-loop containing nucleotide triphosphate hydrolases"/>
    <property type="match status" value="1"/>
</dbReference>
<name>A0AAE4FRG4_9CYAN</name>
<accession>A0AAE4FRG4</accession>
<evidence type="ECO:0000256" key="6">
    <source>
        <dbReference type="ARBA" id="ARBA00022777"/>
    </source>
</evidence>
<comment type="catalytic activity">
    <reaction evidence="9">
        <text>GMP + ATP = GDP + ADP</text>
        <dbReference type="Rhea" id="RHEA:20780"/>
        <dbReference type="ChEBI" id="CHEBI:30616"/>
        <dbReference type="ChEBI" id="CHEBI:58115"/>
        <dbReference type="ChEBI" id="CHEBI:58189"/>
        <dbReference type="ChEBI" id="CHEBI:456216"/>
        <dbReference type="EC" id="2.7.4.8"/>
    </reaction>
</comment>
<evidence type="ECO:0000313" key="11">
    <source>
        <dbReference type="EMBL" id="MDS3860393.1"/>
    </source>
</evidence>
<evidence type="ECO:0000256" key="2">
    <source>
        <dbReference type="ARBA" id="ARBA00012961"/>
    </source>
</evidence>
<dbReference type="SUPFAM" id="SSF52540">
    <property type="entry name" value="P-loop containing nucleoside triphosphate hydrolases"/>
    <property type="match status" value="1"/>
</dbReference>
<keyword evidence="6 9" id="KW-0418">Kinase</keyword>
<dbReference type="EMBL" id="JAVMIP010000004">
    <property type="protein sequence ID" value="MDS3860393.1"/>
    <property type="molecule type" value="Genomic_DNA"/>
</dbReference>
<evidence type="ECO:0000256" key="3">
    <source>
        <dbReference type="ARBA" id="ARBA00016296"/>
    </source>
</evidence>
<comment type="function">
    <text evidence="9">Essential for recycling GMP and indirectly, cGMP.</text>
</comment>
<reference evidence="12" key="1">
    <citation type="submission" date="2023-07" db="EMBL/GenBank/DDBJ databases">
        <authorList>
            <person name="Luz R."/>
            <person name="Cordeiro R."/>
            <person name="Fonseca A."/>
            <person name="Goncalves V."/>
        </authorList>
    </citation>
    <scope>NUCLEOTIDE SEQUENCE [LARGE SCALE GENOMIC DNA]</scope>
    <source>
        <strain evidence="12">BACA0444</strain>
    </source>
</reference>
<evidence type="ECO:0000259" key="10">
    <source>
        <dbReference type="PROSITE" id="PS50052"/>
    </source>
</evidence>
<comment type="caution">
    <text evidence="11">The sequence shown here is derived from an EMBL/GenBank/DDBJ whole genome shotgun (WGS) entry which is preliminary data.</text>
</comment>
<dbReference type="PROSITE" id="PS00856">
    <property type="entry name" value="GUANYLATE_KINASE_1"/>
    <property type="match status" value="1"/>
</dbReference>
<dbReference type="InterPro" id="IPR017665">
    <property type="entry name" value="Guanylate_kinase"/>
</dbReference>
<organism evidence="11 12">
    <name type="scientific">Pseudocalidococcus azoricus BACA0444</name>
    <dbReference type="NCBI Taxonomy" id="2918990"/>
    <lineage>
        <taxon>Bacteria</taxon>
        <taxon>Bacillati</taxon>
        <taxon>Cyanobacteriota</taxon>
        <taxon>Cyanophyceae</taxon>
        <taxon>Acaryochloridales</taxon>
        <taxon>Thermosynechococcaceae</taxon>
        <taxon>Pseudocalidococcus</taxon>
        <taxon>Pseudocalidococcus azoricus</taxon>
    </lineage>
</organism>
<dbReference type="PANTHER" id="PTHR23117:SF13">
    <property type="entry name" value="GUANYLATE KINASE"/>
    <property type="match status" value="1"/>
</dbReference>
<dbReference type="GO" id="GO:0005829">
    <property type="term" value="C:cytosol"/>
    <property type="evidence" value="ECO:0007669"/>
    <property type="project" value="TreeGrafter"/>
</dbReference>
<dbReference type="Gene3D" id="3.30.63.10">
    <property type="entry name" value="Guanylate Kinase phosphate binding domain"/>
    <property type="match status" value="1"/>
</dbReference>
<evidence type="ECO:0000256" key="1">
    <source>
        <dbReference type="ARBA" id="ARBA00005790"/>
    </source>
</evidence>
<dbReference type="InterPro" id="IPR008145">
    <property type="entry name" value="GK/Ca_channel_bsu"/>
</dbReference>
<dbReference type="SMART" id="SM00072">
    <property type="entry name" value="GuKc"/>
    <property type="match status" value="1"/>
</dbReference>
<dbReference type="GO" id="GO:0005524">
    <property type="term" value="F:ATP binding"/>
    <property type="evidence" value="ECO:0007669"/>
    <property type="project" value="UniProtKB-UniRule"/>
</dbReference>
<dbReference type="CDD" id="cd00071">
    <property type="entry name" value="GMPK"/>
    <property type="match status" value="1"/>
</dbReference>
<dbReference type="EC" id="2.7.4.8" evidence="2 9"/>
<dbReference type="RefSeq" id="WP_322877671.1">
    <property type="nucleotide sequence ID" value="NZ_JAVMIP010000004.1"/>
</dbReference>
<protein>
    <recommendedName>
        <fullName evidence="3 9">Guanylate kinase</fullName>
        <ecNumber evidence="2 9">2.7.4.8</ecNumber>
    </recommendedName>
    <alternativeName>
        <fullName evidence="8 9">GMP kinase</fullName>
    </alternativeName>
</protein>
<dbReference type="HAMAP" id="MF_00328">
    <property type="entry name" value="Guanylate_kinase"/>
    <property type="match status" value="1"/>
</dbReference>
<keyword evidence="5 9" id="KW-0547">Nucleotide-binding</keyword>
<dbReference type="InterPro" id="IPR020590">
    <property type="entry name" value="Guanylate_kinase_CS"/>
</dbReference>
<keyword evidence="4 9" id="KW-0808">Transferase</keyword>
<dbReference type="NCBIfam" id="TIGR03263">
    <property type="entry name" value="guanyl_kin"/>
    <property type="match status" value="1"/>
</dbReference>
<evidence type="ECO:0000313" key="12">
    <source>
        <dbReference type="Proteomes" id="UP001268256"/>
    </source>
</evidence>
<dbReference type="FunFam" id="3.30.63.10:FF:000002">
    <property type="entry name" value="Guanylate kinase 1"/>
    <property type="match status" value="1"/>
</dbReference>
<dbReference type="InterPro" id="IPR008144">
    <property type="entry name" value="Guanylate_kin-like_dom"/>
</dbReference>
<keyword evidence="9" id="KW-0963">Cytoplasm</keyword>
<keyword evidence="7 9" id="KW-0067">ATP-binding</keyword>
<dbReference type="InterPro" id="IPR027417">
    <property type="entry name" value="P-loop_NTPase"/>
</dbReference>
<evidence type="ECO:0000256" key="4">
    <source>
        <dbReference type="ARBA" id="ARBA00022679"/>
    </source>
</evidence>
<evidence type="ECO:0000256" key="5">
    <source>
        <dbReference type="ARBA" id="ARBA00022741"/>
    </source>
</evidence>
<dbReference type="Proteomes" id="UP001268256">
    <property type="component" value="Unassembled WGS sequence"/>
</dbReference>
<dbReference type="PROSITE" id="PS50052">
    <property type="entry name" value="GUANYLATE_KINASE_2"/>
    <property type="match status" value="1"/>
</dbReference>
<dbReference type="PANTHER" id="PTHR23117">
    <property type="entry name" value="GUANYLATE KINASE-RELATED"/>
    <property type="match status" value="1"/>
</dbReference>
<sequence>MSTTSGKLVVITGPSGVGKGTLLRKFLAKYPDTYFSVSATTRAPRPGEIDGQDYYFVSTEKFQAMIQANELLEWAEFAGNFYGTPRDPVVTQVAASRLVILEIELAGARQVRTTYPQACQIFIAPPSLAELERRIRLRGQDSEPAISRRLERAKIELEAAHEFDYQIINEDLDVALRGLEGIVC</sequence>
<feature type="domain" description="Guanylate kinase-like" evidence="10">
    <location>
        <begin position="6"/>
        <end position="184"/>
    </location>
</feature>